<accession>A0AAP0J7I2</accession>
<evidence type="ECO:0000256" key="1">
    <source>
        <dbReference type="SAM" id="SignalP"/>
    </source>
</evidence>
<feature type="chain" id="PRO_5042907990" evidence="1">
    <location>
        <begin position="25"/>
        <end position="94"/>
    </location>
</feature>
<reference evidence="2 3" key="1">
    <citation type="submission" date="2024-01" db="EMBL/GenBank/DDBJ databases">
        <title>Genome assemblies of Stephania.</title>
        <authorList>
            <person name="Yang L."/>
        </authorList>
    </citation>
    <scope>NUCLEOTIDE SEQUENCE [LARGE SCALE GENOMIC DNA]</scope>
    <source>
        <strain evidence="2">YNDBR</strain>
        <tissue evidence="2">Leaf</tissue>
    </source>
</reference>
<evidence type="ECO:0000313" key="3">
    <source>
        <dbReference type="Proteomes" id="UP001420932"/>
    </source>
</evidence>
<sequence length="94" mass="9896">MACKLILVVALGVLLGGFMLSADARKLVKNDRIIGMATSSVGKVERIVVTDFQNVTVLSSSRGEKGGRGTQLARPAVFVERSLEMSVPSPGIGH</sequence>
<keyword evidence="1" id="KW-0732">Signal</keyword>
<evidence type="ECO:0000313" key="2">
    <source>
        <dbReference type="EMBL" id="KAK9128869.1"/>
    </source>
</evidence>
<dbReference type="EMBL" id="JBBNAF010000007">
    <property type="protein sequence ID" value="KAK9128869.1"/>
    <property type="molecule type" value="Genomic_DNA"/>
</dbReference>
<name>A0AAP0J7I2_9MAGN</name>
<keyword evidence="3" id="KW-1185">Reference proteome</keyword>
<dbReference type="Proteomes" id="UP001420932">
    <property type="component" value="Unassembled WGS sequence"/>
</dbReference>
<dbReference type="AlphaFoldDB" id="A0AAP0J7I2"/>
<gene>
    <name evidence="2" type="ORF">Syun_017666</name>
</gene>
<organism evidence="2 3">
    <name type="scientific">Stephania yunnanensis</name>
    <dbReference type="NCBI Taxonomy" id="152371"/>
    <lineage>
        <taxon>Eukaryota</taxon>
        <taxon>Viridiplantae</taxon>
        <taxon>Streptophyta</taxon>
        <taxon>Embryophyta</taxon>
        <taxon>Tracheophyta</taxon>
        <taxon>Spermatophyta</taxon>
        <taxon>Magnoliopsida</taxon>
        <taxon>Ranunculales</taxon>
        <taxon>Menispermaceae</taxon>
        <taxon>Menispermoideae</taxon>
        <taxon>Cissampelideae</taxon>
        <taxon>Stephania</taxon>
    </lineage>
</organism>
<comment type="caution">
    <text evidence="2">The sequence shown here is derived from an EMBL/GenBank/DDBJ whole genome shotgun (WGS) entry which is preliminary data.</text>
</comment>
<feature type="signal peptide" evidence="1">
    <location>
        <begin position="1"/>
        <end position="24"/>
    </location>
</feature>
<proteinExistence type="predicted"/>
<protein>
    <submittedName>
        <fullName evidence="2">Uncharacterized protein</fullName>
    </submittedName>
</protein>